<reference evidence="1 2" key="1">
    <citation type="submission" date="2020-07" db="EMBL/GenBank/DDBJ databases">
        <title>Taxonomic proposal: Crassvirales, a new order of highly abundant and diverse bacterial viruses.</title>
        <authorList>
            <person name="Shkoporov A.N."/>
            <person name="Stockdale S.R."/>
            <person name="Guerin E."/>
            <person name="Ross R.P."/>
            <person name="Hill C."/>
        </authorList>
    </citation>
    <scope>NUCLEOTIDE SEQUENCE [LARGE SCALE GENOMIC DNA]</scope>
</reference>
<dbReference type="Proteomes" id="UP000594030">
    <property type="component" value="Segment"/>
</dbReference>
<keyword evidence="2" id="KW-1185">Reference proteome</keyword>
<name>A0A7M1RWX6_9CAUD</name>
<accession>A0A7M1RWX6</accession>
<evidence type="ECO:0000313" key="1">
    <source>
        <dbReference type="EMBL" id="QOR58935.1"/>
    </source>
</evidence>
<organism evidence="1 2">
    <name type="scientific">uncultured phage cr108_1</name>
    <dbReference type="NCBI Taxonomy" id="2772069"/>
    <lineage>
        <taxon>Viruses</taxon>
        <taxon>Duplodnaviria</taxon>
        <taxon>Heunggongvirae</taxon>
        <taxon>Uroviricota</taxon>
        <taxon>Caudoviricetes</taxon>
        <taxon>Crassvirales</taxon>
        <taxon>Steigviridae</taxon>
        <taxon>Asinivirinae</taxon>
        <taxon>Pipoluvirus</taxon>
        <taxon>Pipoluvirus rarus</taxon>
    </lineage>
</organism>
<sequence>MSKVSINPHDKPKFNIGDIVTNNSAVFIVTDYFEGMGDIDESEFIGVVLYTKCQDYQIGDIEVLEKRSFSAFHGTITINSDL</sequence>
<dbReference type="GeneID" id="65129427"/>
<protein>
    <submittedName>
        <fullName evidence="1">Uncharacterized protein</fullName>
    </submittedName>
</protein>
<evidence type="ECO:0000313" key="2">
    <source>
        <dbReference type="Proteomes" id="UP000594030"/>
    </source>
</evidence>
<dbReference type="RefSeq" id="YP_010111093.1">
    <property type="nucleotide sequence ID" value="NC_055878.1"/>
</dbReference>
<proteinExistence type="predicted"/>
<dbReference type="KEGG" id="vg:65129427"/>
<dbReference type="EMBL" id="MT774385">
    <property type="protein sequence ID" value="QOR58935.1"/>
    <property type="molecule type" value="Genomic_DNA"/>
</dbReference>